<keyword evidence="2" id="KW-1185">Reference proteome</keyword>
<evidence type="ECO:0008006" key="3">
    <source>
        <dbReference type="Google" id="ProtNLM"/>
    </source>
</evidence>
<accession>A0A7Z2ZP50</accession>
<organism evidence="1 2">
    <name type="scientific">Cohnella herbarum</name>
    <dbReference type="NCBI Taxonomy" id="2728023"/>
    <lineage>
        <taxon>Bacteria</taxon>
        <taxon>Bacillati</taxon>
        <taxon>Bacillota</taxon>
        <taxon>Bacilli</taxon>
        <taxon>Bacillales</taxon>
        <taxon>Paenibacillaceae</taxon>
        <taxon>Cohnella</taxon>
    </lineage>
</organism>
<dbReference type="Proteomes" id="UP000502248">
    <property type="component" value="Chromosome"/>
</dbReference>
<dbReference type="AlphaFoldDB" id="A0A7Z2ZP50"/>
<dbReference type="RefSeq" id="WP_169283342.1">
    <property type="nucleotide sequence ID" value="NZ_CP051680.1"/>
</dbReference>
<proteinExistence type="predicted"/>
<dbReference type="KEGG" id="cheb:HH215_30595"/>
<evidence type="ECO:0000313" key="1">
    <source>
        <dbReference type="EMBL" id="QJD87096.1"/>
    </source>
</evidence>
<evidence type="ECO:0000313" key="2">
    <source>
        <dbReference type="Proteomes" id="UP000502248"/>
    </source>
</evidence>
<gene>
    <name evidence="1" type="ORF">HH215_30595</name>
</gene>
<sequence>MNLDYEAKVVFIPETGKRGERVTMKVDYENVDPSESDRSVLRISEYGIYDVMKKEGDRSFSWSYSIPWEAPLRTYEIEVYVLDAQGNKGPIQSVRYQVSG</sequence>
<name>A0A7Z2ZP50_9BACL</name>
<reference evidence="1 2" key="1">
    <citation type="submission" date="2020-04" db="EMBL/GenBank/DDBJ databases">
        <title>Genome sequencing of novel species.</title>
        <authorList>
            <person name="Heo J."/>
            <person name="Kim S.-J."/>
            <person name="Kim J.-S."/>
            <person name="Hong S.-B."/>
            <person name="Kwon S.-W."/>
        </authorList>
    </citation>
    <scope>NUCLEOTIDE SEQUENCE [LARGE SCALE GENOMIC DNA]</scope>
    <source>
        <strain evidence="1 2">MFER-1</strain>
    </source>
</reference>
<dbReference type="EMBL" id="CP051680">
    <property type="protein sequence ID" value="QJD87096.1"/>
    <property type="molecule type" value="Genomic_DNA"/>
</dbReference>
<protein>
    <recommendedName>
        <fullName evidence="3">Intracellular proteinase inhibitor BsuPI domain-containing protein</fullName>
    </recommendedName>
</protein>